<proteinExistence type="predicted"/>
<evidence type="ECO:0000313" key="2">
    <source>
        <dbReference type="Proteomes" id="UP000022433"/>
    </source>
</evidence>
<sequence length="53" mass="6172">MSLCYISANLLEQFIFEYRQNDMPNAKQISPFAHFLCWANVLIQFKSSESALL</sequence>
<evidence type="ECO:0000313" key="1">
    <source>
        <dbReference type="EMBL" id="EYA15695.1"/>
    </source>
</evidence>
<accession>A0AAN4SJH2</accession>
<protein>
    <submittedName>
        <fullName evidence="1">Uncharacterized protein</fullName>
    </submittedName>
</protein>
<organism evidence="1 2">
    <name type="scientific">Bacteroides fragilis str. 1007-1-F #10</name>
    <dbReference type="NCBI Taxonomy" id="1339295"/>
    <lineage>
        <taxon>Bacteria</taxon>
        <taxon>Pseudomonadati</taxon>
        <taxon>Bacteroidota</taxon>
        <taxon>Bacteroidia</taxon>
        <taxon>Bacteroidales</taxon>
        <taxon>Bacteroidaceae</taxon>
        <taxon>Bacteroides</taxon>
    </lineage>
</organism>
<name>A0AAN4SJH2_BACFG</name>
<dbReference type="EMBL" id="JGEA01000015">
    <property type="protein sequence ID" value="EYA15695.1"/>
    <property type="molecule type" value="Genomic_DNA"/>
</dbReference>
<dbReference type="AlphaFoldDB" id="A0AAN4SJH2"/>
<gene>
    <name evidence="1" type="ORF">M104_1366</name>
</gene>
<comment type="caution">
    <text evidence="1">The sequence shown here is derived from an EMBL/GenBank/DDBJ whole genome shotgun (WGS) entry which is preliminary data.</text>
</comment>
<reference evidence="1 2" key="1">
    <citation type="submission" date="2014-02" db="EMBL/GenBank/DDBJ databases">
        <authorList>
            <person name="Sears C."/>
            <person name="Carroll K."/>
            <person name="Sack B.R."/>
            <person name="Qadri F."/>
            <person name="Myers L.L."/>
            <person name="Chung G.-T."/>
            <person name="Escheverria P."/>
            <person name="Fraser C.M."/>
            <person name="Sadzewicz L."/>
            <person name="Shefchek K.A."/>
            <person name="Tallon L."/>
            <person name="Das S.P."/>
            <person name="Daugherty S."/>
            <person name="Mongodin E.F."/>
        </authorList>
    </citation>
    <scope>NUCLEOTIDE SEQUENCE [LARGE SCALE GENOMIC DNA]</scope>
    <source>
        <strain evidence="1 2">1007-1-F #10</strain>
    </source>
</reference>
<dbReference type="Proteomes" id="UP000022433">
    <property type="component" value="Unassembled WGS sequence"/>
</dbReference>